<dbReference type="PANTHER" id="PTHR43827">
    <property type="entry name" value="2,5-DIKETO-D-GLUCONIC ACID REDUCTASE"/>
    <property type="match status" value="1"/>
</dbReference>
<feature type="domain" description="NADP-dependent oxidoreductase" evidence="8">
    <location>
        <begin position="20"/>
        <end position="262"/>
    </location>
</feature>
<organism evidence="9 10">
    <name type="scientific">Jeotgalibacillus salarius</name>
    <dbReference type="NCBI Taxonomy" id="546023"/>
    <lineage>
        <taxon>Bacteria</taxon>
        <taxon>Bacillati</taxon>
        <taxon>Bacillota</taxon>
        <taxon>Bacilli</taxon>
        <taxon>Bacillales</taxon>
        <taxon>Caryophanaceae</taxon>
        <taxon>Jeotgalibacillus</taxon>
    </lineage>
</organism>
<reference evidence="9 10" key="1">
    <citation type="submission" date="2019-03" db="EMBL/GenBank/DDBJ databases">
        <authorList>
            <person name="Yang Y."/>
        </authorList>
    </citation>
    <scope>NUCLEOTIDE SEQUENCE [LARGE SCALE GENOMIC DNA]</scope>
    <source>
        <strain evidence="9 10">ASL-1</strain>
    </source>
</reference>
<evidence type="ECO:0000256" key="4">
    <source>
        <dbReference type="PIRSR" id="PIRSR000097-1"/>
    </source>
</evidence>
<dbReference type="SUPFAM" id="SSF51430">
    <property type="entry name" value="NAD(P)-linked oxidoreductase"/>
    <property type="match status" value="1"/>
</dbReference>
<evidence type="ECO:0000256" key="7">
    <source>
        <dbReference type="SAM" id="MobiDB-lite"/>
    </source>
</evidence>
<evidence type="ECO:0000259" key="8">
    <source>
        <dbReference type="Pfam" id="PF00248"/>
    </source>
</evidence>
<keyword evidence="2" id="KW-0521">NADP</keyword>
<evidence type="ECO:0000256" key="6">
    <source>
        <dbReference type="PIRSR" id="PIRSR000097-3"/>
    </source>
</evidence>
<dbReference type="RefSeq" id="WP_134381312.1">
    <property type="nucleotide sequence ID" value="NZ_SORX01000004.1"/>
</dbReference>
<gene>
    <name evidence="9" type="ORF">E2626_08455</name>
</gene>
<dbReference type="InterPro" id="IPR018170">
    <property type="entry name" value="Aldo/ket_reductase_CS"/>
</dbReference>
<evidence type="ECO:0000256" key="2">
    <source>
        <dbReference type="ARBA" id="ARBA00022857"/>
    </source>
</evidence>
<evidence type="ECO:0000256" key="5">
    <source>
        <dbReference type="PIRSR" id="PIRSR000097-2"/>
    </source>
</evidence>
<name>A0A4Y8LFK2_9BACL</name>
<dbReference type="Pfam" id="PF00248">
    <property type="entry name" value="Aldo_ket_red"/>
    <property type="match status" value="1"/>
</dbReference>
<dbReference type="PROSITE" id="PS00063">
    <property type="entry name" value="ALDOKETO_REDUCTASE_3"/>
    <property type="match status" value="1"/>
</dbReference>
<dbReference type="PROSITE" id="PS00062">
    <property type="entry name" value="ALDOKETO_REDUCTASE_2"/>
    <property type="match status" value="1"/>
</dbReference>
<keyword evidence="3" id="KW-0560">Oxidoreductase</keyword>
<dbReference type="GO" id="GO:0016616">
    <property type="term" value="F:oxidoreductase activity, acting on the CH-OH group of donors, NAD or NADP as acceptor"/>
    <property type="evidence" value="ECO:0007669"/>
    <property type="project" value="UniProtKB-ARBA"/>
</dbReference>
<proteinExistence type="inferred from homology"/>
<evidence type="ECO:0000256" key="3">
    <source>
        <dbReference type="ARBA" id="ARBA00023002"/>
    </source>
</evidence>
<dbReference type="InterPro" id="IPR023210">
    <property type="entry name" value="NADP_OxRdtase_dom"/>
</dbReference>
<dbReference type="PIRSF" id="PIRSF000097">
    <property type="entry name" value="AKR"/>
    <property type="match status" value="1"/>
</dbReference>
<dbReference type="FunFam" id="3.20.20.100:FF:000015">
    <property type="entry name" value="Oxidoreductase, aldo/keto reductase family"/>
    <property type="match status" value="1"/>
</dbReference>
<dbReference type="Proteomes" id="UP000297776">
    <property type="component" value="Unassembled WGS sequence"/>
</dbReference>
<dbReference type="AlphaFoldDB" id="A0A4Y8LFK2"/>
<evidence type="ECO:0000313" key="10">
    <source>
        <dbReference type="Proteomes" id="UP000297776"/>
    </source>
</evidence>
<dbReference type="PROSITE" id="PS00798">
    <property type="entry name" value="ALDOKETO_REDUCTASE_1"/>
    <property type="match status" value="1"/>
</dbReference>
<comment type="caution">
    <text evidence="9">The sequence shown here is derived from an EMBL/GenBank/DDBJ whole genome shotgun (WGS) entry which is preliminary data.</text>
</comment>
<protein>
    <submittedName>
        <fullName evidence="9">Aldo/keto reductase</fullName>
    </submittedName>
</protein>
<comment type="similarity">
    <text evidence="1">Belongs to the aldo/keto reductase family.</text>
</comment>
<dbReference type="PANTHER" id="PTHR43827:SF3">
    <property type="entry name" value="NADP-DEPENDENT OXIDOREDUCTASE DOMAIN-CONTAINING PROTEIN"/>
    <property type="match status" value="1"/>
</dbReference>
<evidence type="ECO:0000256" key="1">
    <source>
        <dbReference type="ARBA" id="ARBA00007905"/>
    </source>
</evidence>
<sequence length="280" mass="32710">MMTNIPEWKMHDGYNIPATGLGTYTLKGEQGVESISAAIKNGYRLFDSAIRYDNEGTLGEAVKRAGIAREDLFLTSKLRAQYYDYDRALEMIQESLYRANLNYWDLYLLHWPNPKQDQYVEAWKALIQAQKNGWIRSIGVCNFMPEHLERLEEETGVKPVINQIELHPYFSQEEQRAYNQAHDIITQAWSPLERAGSVLDDETLQNIANQHNQSVGQVILRWIFQLDTISLPRSSNTHRQRENLNIFNFELSEEEMQKINGLTRENGRMADQDPREYEEY</sequence>
<feature type="binding site" evidence="5">
    <location>
        <position position="110"/>
    </location>
    <ligand>
        <name>substrate</name>
    </ligand>
</feature>
<evidence type="ECO:0000313" key="9">
    <source>
        <dbReference type="EMBL" id="TFE01594.1"/>
    </source>
</evidence>
<feature type="region of interest" description="Disordered" evidence="7">
    <location>
        <begin position="260"/>
        <end position="280"/>
    </location>
</feature>
<dbReference type="OrthoDB" id="9804790at2"/>
<accession>A0A4Y8LFK2</accession>
<feature type="active site" description="Proton donor" evidence="4">
    <location>
        <position position="52"/>
    </location>
</feature>
<keyword evidence="10" id="KW-1185">Reference proteome</keyword>
<dbReference type="PRINTS" id="PR00069">
    <property type="entry name" value="ALDKETRDTASE"/>
</dbReference>
<feature type="site" description="Lowers pKa of active site Tyr" evidence="6">
    <location>
        <position position="77"/>
    </location>
</feature>
<dbReference type="InterPro" id="IPR036812">
    <property type="entry name" value="NAD(P)_OxRdtase_dom_sf"/>
</dbReference>
<dbReference type="InterPro" id="IPR020471">
    <property type="entry name" value="AKR"/>
</dbReference>
<dbReference type="Gene3D" id="3.20.20.100">
    <property type="entry name" value="NADP-dependent oxidoreductase domain"/>
    <property type="match status" value="1"/>
</dbReference>
<feature type="compositionally biased region" description="Basic and acidic residues" evidence="7">
    <location>
        <begin position="265"/>
        <end position="280"/>
    </location>
</feature>
<dbReference type="EMBL" id="SORX01000004">
    <property type="protein sequence ID" value="TFE01594.1"/>
    <property type="molecule type" value="Genomic_DNA"/>
</dbReference>
<dbReference type="CDD" id="cd19132">
    <property type="entry name" value="AKR_AKR5D1_E1"/>
    <property type="match status" value="1"/>
</dbReference>